<feature type="transmembrane region" description="Helical" evidence="1">
    <location>
        <begin position="230"/>
        <end position="249"/>
    </location>
</feature>
<dbReference type="RefSeq" id="XP_017771453.1">
    <property type="nucleotide sequence ID" value="XM_017915964.1"/>
</dbReference>
<proteinExistence type="predicted"/>
<evidence type="ECO:0000256" key="1">
    <source>
        <dbReference type="SAM" id="Phobius"/>
    </source>
</evidence>
<evidence type="ECO:0000313" key="3">
    <source>
        <dbReference type="RefSeq" id="XP_017771453.1"/>
    </source>
</evidence>
<keyword evidence="2" id="KW-1185">Reference proteome</keyword>
<dbReference type="Proteomes" id="UP000695000">
    <property type="component" value="Unplaced"/>
</dbReference>
<protein>
    <submittedName>
        <fullName evidence="3">Uncharacterized protein LOC108558907</fullName>
    </submittedName>
</protein>
<dbReference type="GeneID" id="108558907"/>
<sequence length="295" mass="34564">MSKYSAVNSSTSDLDLSSSEEGQQQQLKNFANHLLKGKLFVGTYCEKRYVEKLGTYRDIVLVNASEKDLIHNLNEVKKLIEPQCGLTKWIGITEHQNSLRLWVSLSDQVLGSYWYTVKSVKFKQTEIYVQLTQVRPVEELHDEIVDAEINLNITTMQEVFLQRARESLIKFYHLLTFDNIKSSTIFISILLVTVVTGIVNMIKFLIIYTLAFMREISIFVHSATPFMQSVLALIERVIGWFFVFFAMIWKDVRQPKKQQYYEPSDRMIGYHQRPSNMLEYKPKKQEKMTIEEIDY</sequence>
<keyword evidence="1" id="KW-0472">Membrane</keyword>
<gene>
    <name evidence="3" type="primary">LOC108558907</name>
</gene>
<feature type="transmembrane region" description="Helical" evidence="1">
    <location>
        <begin position="185"/>
        <end position="210"/>
    </location>
</feature>
<accession>A0ABM1MA53</accession>
<keyword evidence="1" id="KW-1133">Transmembrane helix</keyword>
<organism evidence="2 3">
    <name type="scientific">Nicrophorus vespilloides</name>
    <name type="common">Boreal carrion beetle</name>
    <dbReference type="NCBI Taxonomy" id="110193"/>
    <lineage>
        <taxon>Eukaryota</taxon>
        <taxon>Metazoa</taxon>
        <taxon>Ecdysozoa</taxon>
        <taxon>Arthropoda</taxon>
        <taxon>Hexapoda</taxon>
        <taxon>Insecta</taxon>
        <taxon>Pterygota</taxon>
        <taxon>Neoptera</taxon>
        <taxon>Endopterygota</taxon>
        <taxon>Coleoptera</taxon>
        <taxon>Polyphaga</taxon>
        <taxon>Staphyliniformia</taxon>
        <taxon>Silphidae</taxon>
        <taxon>Nicrophorinae</taxon>
        <taxon>Nicrophorus</taxon>
    </lineage>
</organism>
<reference evidence="3" key="1">
    <citation type="submission" date="2025-08" db="UniProtKB">
        <authorList>
            <consortium name="RefSeq"/>
        </authorList>
    </citation>
    <scope>IDENTIFICATION</scope>
    <source>
        <tissue evidence="3">Whole Larva</tissue>
    </source>
</reference>
<keyword evidence="1" id="KW-0812">Transmembrane</keyword>
<evidence type="ECO:0000313" key="2">
    <source>
        <dbReference type="Proteomes" id="UP000695000"/>
    </source>
</evidence>
<name>A0ABM1MA53_NICVS</name>